<comment type="caution">
    <text evidence="1">The sequence shown here is derived from an EMBL/GenBank/DDBJ whole genome shotgun (WGS) entry which is preliminary data.</text>
</comment>
<dbReference type="Proteomes" id="UP001054837">
    <property type="component" value="Unassembled WGS sequence"/>
</dbReference>
<name>A0AAV4VX32_9ARAC</name>
<dbReference type="AlphaFoldDB" id="A0AAV4VX32"/>
<dbReference type="EMBL" id="BPLQ01013760">
    <property type="protein sequence ID" value="GIY74578.1"/>
    <property type="molecule type" value="Genomic_DNA"/>
</dbReference>
<evidence type="ECO:0000313" key="2">
    <source>
        <dbReference type="Proteomes" id="UP001054837"/>
    </source>
</evidence>
<sequence>MNDSRCHTKWRINYVHSPSTLEDTNHRFVEFSAHTSVKEGYFPHLFNIKQNQNYEGASPEARSYSPDSMRPVVREKFLTWYEDNKNKTFNFQEEMVTYCTYITVI</sequence>
<evidence type="ECO:0008006" key="3">
    <source>
        <dbReference type="Google" id="ProtNLM"/>
    </source>
</evidence>
<proteinExistence type="predicted"/>
<protein>
    <recommendedName>
        <fullName evidence="3">DNA-directed DNA polymerase</fullName>
    </recommendedName>
</protein>
<organism evidence="1 2">
    <name type="scientific">Caerostris darwini</name>
    <dbReference type="NCBI Taxonomy" id="1538125"/>
    <lineage>
        <taxon>Eukaryota</taxon>
        <taxon>Metazoa</taxon>
        <taxon>Ecdysozoa</taxon>
        <taxon>Arthropoda</taxon>
        <taxon>Chelicerata</taxon>
        <taxon>Arachnida</taxon>
        <taxon>Araneae</taxon>
        <taxon>Araneomorphae</taxon>
        <taxon>Entelegynae</taxon>
        <taxon>Araneoidea</taxon>
        <taxon>Araneidae</taxon>
        <taxon>Caerostris</taxon>
    </lineage>
</organism>
<accession>A0AAV4VX32</accession>
<evidence type="ECO:0000313" key="1">
    <source>
        <dbReference type="EMBL" id="GIY74578.1"/>
    </source>
</evidence>
<keyword evidence="2" id="KW-1185">Reference proteome</keyword>
<reference evidence="1 2" key="1">
    <citation type="submission" date="2021-06" db="EMBL/GenBank/DDBJ databases">
        <title>Caerostris darwini draft genome.</title>
        <authorList>
            <person name="Kono N."/>
            <person name="Arakawa K."/>
        </authorList>
    </citation>
    <scope>NUCLEOTIDE SEQUENCE [LARGE SCALE GENOMIC DNA]</scope>
</reference>
<gene>
    <name evidence="1" type="ORF">CDAR_410201</name>
</gene>